<feature type="compositionally biased region" description="Basic and acidic residues" evidence="1">
    <location>
        <begin position="1"/>
        <end position="13"/>
    </location>
</feature>
<evidence type="ECO:0000313" key="2">
    <source>
        <dbReference type="EMBL" id="SDA02163.1"/>
    </source>
</evidence>
<keyword evidence="3" id="KW-1185">Reference proteome</keyword>
<dbReference type="AlphaFoldDB" id="A0A2X0LS85"/>
<protein>
    <submittedName>
        <fullName evidence="2">BZ3500_MvSof-1268-A1-R1_C039g00065 protein</fullName>
    </submittedName>
</protein>
<name>A0A2X0LS85_9BASI</name>
<gene>
    <name evidence="2" type="ORF">BZ3500_MVSOF-1268-A1-R1_C039G00065</name>
</gene>
<reference evidence="3" key="1">
    <citation type="submission" date="2016-10" db="EMBL/GenBank/DDBJ databases">
        <authorList>
            <person name="Jeantristanb JTB J.-T."/>
            <person name="Ricardo R."/>
        </authorList>
    </citation>
    <scope>NUCLEOTIDE SEQUENCE [LARGE SCALE GENOMIC DNA]</scope>
</reference>
<organism evidence="2 3">
    <name type="scientific">Microbotryum saponariae</name>
    <dbReference type="NCBI Taxonomy" id="289078"/>
    <lineage>
        <taxon>Eukaryota</taxon>
        <taxon>Fungi</taxon>
        <taxon>Dikarya</taxon>
        <taxon>Basidiomycota</taxon>
        <taxon>Pucciniomycotina</taxon>
        <taxon>Microbotryomycetes</taxon>
        <taxon>Microbotryales</taxon>
        <taxon>Microbotryaceae</taxon>
        <taxon>Microbotryum</taxon>
    </lineage>
</organism>
<dbReference type="Proteomes" id="UP000249723">
    <property type="component" value="Unassembled WGS sequence"/>
</dbReference>
<accession>A0A2X0LS85</accession>
<sequence>MIDGRQRTLHAEQRFTALRSVPGPRDAAGRASTSRKNDVADTMRPTPAKCKSDKGVTSPSPNLQGRLKLWRLETSRSDARGKRRQATFIAKTKTKKP</sequence>
<feature type="compositionally biased region" description="Basic and acidic residues" evidence="1">
    <location>
        <begin position="70"/>
        <end position="80"/>
    </location>
</feature>
<dbReference type="EMBL" id="FMWP01000122">
    <property type="protein sequence ID" value="SDA02163.1"/>
    <property type="molecule type" value="Genomic_DNA"/>
</dbReference>
<evidence type="ECO:0000256" key="1">
    <source>
        <dbReference type="SAM" id="MobiDB-lite"/>
    </source>
</evidence>
<evidence type="ECO:0000313" key="3">
    <source>
        <dbReference type="Proteomes" id="UP000249723"/>
    </source>
</evidence>
<proteinExistence type="predicted"/>
<feature type="region of interest" description="Disordered" evidence="1">
    <location>
        <begin position="1"/>
        <end position="97"/>
    </location>
</feature>